<evidence type="ECO:0000256" key="2">
    <source>
        <dbReference type="SAM" id="Phobius"/>
    </source>
</evidence>
<organism evidence="3 4">
    <name type="scientific">Candidatus Berkelbacteria bacterium RIFOXYA2_FULL_43_10</name>
    <dbReference type="NCBI Taxonomy" id="1797472"/>
    <lineage>
        <taxon>Bacteria</taxon>
        <taxon>Candidatus Berkelbacteria</taxon>
    </lineage>
</organism>
<comment type="caution">
    <text evidence="3">The sequence shown here is derived from an EMBL/GenBank/DDBJ whole genome shotgun (WGS) entry which is preliminary data.</text>
</comment>
<dbReference type="GO" id="GO:0015627">
    <property type="term" value="C:type II protein secretion system complex"/>
    <property type="evidence" value="ECO:0007669"/>
    <property type="project" value="InterPro"/>
</dbReference>
<evidence type="ECO:0000313" key="3">
    <source>
        <dbReference type="EMBL" id="OGD62638.1"/>
    </source>
</evidence>
<sequence>MKEEDEEVRKPGMSVIELLVVIAIIAILAAILFPVFARARAKAWQTNCLANLEQLGQALSVYEERGDVFPGERVEKVLYSRDFGGTLCAGALDNPEGRSYLWNRDLRGKPICRVLDCGKTIAAVDGYGHDEFFLRVEDGVAFRHNEGVNALFLDGHAKWLSRGSFLAESYFSRSGNLLPPVLVGVKNAEAGTYPLEGLADWSVAIDKDGNSRLVPRE</sequence>
<keyword evidence="1" id="KW-0488">Methylation</keyword>
<protein>
    <recommendedName>
        <fullName evidence="5">Type II secretion system protein GspG C-terminal domain-containing protein</fullName>
    </recommendedName>
</protein>
<dbReference type="NCBIfam" id="TIGR04294">
    <property type="entry name" value="pre_pil_HX9DG"/>
    <property type="match status" value="1"/>
</dbReference>
<dbReference type="EMBL" id="MEZY01000046">
    <property type="protein sequence ID" value="OGD62638.1"/>
    <property type="molecule type" value="Genomic_DNA"/>
</dbReference>
<proteinExistence type="predicted"/>
<evidence type="ECO:0000313" key="4">
    <source>
        <dbReference type="Proteomes" id="UP000178583"/>
    </source>
</evidence>
<dbReference type="InterPro" id="IPR045584">
    <property type="entry name" value="Pilin-like"/>
</dbReference>
<keyword evidence="2" id="KW-1133">Transmembrane helix</keyword>
<dbReference type="InterPro" id="IPR027558">
    <property type="entry name" value="Pre_pil_HX9DG_C"/>
</dbReference>
<gene>
    <name evidence="3" type="ORF">A2215_04795</name>
</gene>
<dbReference type="GO" id="GO:0015628">
    <property type="term" value="P:protein secretion by the type II secretion system"/>
    <property type="evidence" value="ECO:0007669"/>
    <property type="project" value="InterPro"/>
</dbReference>
<evidence type="ECO:0008006" key="5">
    <source>
        <dbReference type="Google" id="ProtNLM"/>
    </source>
</evidence>
<dbReference type="Proteomes" id="UP000178583">
    <property type="component" value="Unassembled WGS sequence"/>
</dbReference>
<dbReference type="PRINTS" id="PR00813">
    <property type="entry name" value="BCTERIALGSPG"/>
</dbReference>
<dbReference type="AlphaFoldDB" id="A0A1F5E5K0"/>
<feature type="transmembrane region" description="Helical" evidence="2">
    <location>
        <begin position="12"/>
        <end position="37"/>
    </location>
</feature>
<evidence type="ECO:0000256" key="1">
    <source>
        <dbReference type="ARBA" id="ARBA00022481"/>
    </source>
</evidence>
<dbReference type="PANTHER" id="PTHR30093:SF2">
    <property type="entry name" value="TYPE II SECRETION SYSTEM PROTEIN H"/>
    <property type="match status" value="1"/>
</dbReference>
<dbReference type="NCBIfam" id="TIGR02532">
    <property type="entry name" value="IV_pilin_GFxxxE"/>
    <property type="match status" value="1"/>
</dbReference>
<dbReference type="PANTHER" id="PTHR30093">
    <property type="entry name" value="GENERAL SECRETION PATHWAY PROTEIN G"/>
    <property type="match status" value="1"/>
</dbReference>
<dbReference type="Gene3D" id="3.30.700.10">
    <property type="entry name" value="Glycoprotein, Type 4 Pilin"/>
    <property type="match status" value="1"/>
</dbReference>
<name>A0A1F5E5K0_9BACT</name>
<dbReference type="Pfam" id="PF07963">
    <property type="entry name" value="N_methyl"/>
    <property type="match status" value="1"/>
</dbReference>
<keyword evidence="2" id="KW-0472">Membrane</keyword>
<dbReference type="SUPFAM" id="SSF54523">
    <property type="entry name" value="Pili subunits"/>
    <property type="match status" value="1"/>
</dbReference>
<reference evidence="3 4" key="1">
    <citation type="journal article" date="2016" name="Nat. Commun.">
        <title>Thousands of microbial genomes shed light on interconnected biogeochemical processes in an aquifer system.</title>
        <authorList>
            <person name="Anantharaman K."/>
            <person name="Brown C.T."/>
            <person name="Hug L.A."/>
            <person name="Sharon I."/>
            <person name="Castelle C.J."/>
            <person name="Probst A.J."/>
            <person name="Thomas B.C."/>
            <person name="Singh A."/>
            <person name="Wilkins M.J."/>
            <person name="Karaoz U."/>
            <person name="Brodie E.L."/>
            <person name="Williams K.H."/>
            <person name="Hubbard S.S."/>
            <person name="Banfield J.F."/>
        </authorList>
    </citation>
    <scope>NUCLEOTIDE SEQUENCE [LARGE SCALE GENOMIC DNA]</scope>
</reference>
<dbReference type="STRING" id="1797472.A2215_04795"/>
<dbReference type="InterPro" id="IPR000983">
    <property type="entry name" value="Bac_GSPG_pilin"/>
</dbReference>
<keyword evidence="2" id="KW-0812">Transmembrane</keyword>
<dbReference type="InterPro" id="IPR012902">
    <property type="entry name" value="N_methyl_site"/>
</dbReference>
<accession>A0A1F5E5K0</accession>